<dbReference type="InterPro" id="IPR032819">
    <property type="entry name" value="TruB_C"/>
</dbReference>
<dbReference type="eggNOG" id="COG0130">
    <property type="taxonomic scope" value="Bacteria"/>
</dbReference>
<dbReference type="Pfam" id="PF09157">
    <property type="entry name" value="TruB-C_2"/>
    <property type="match status" value="1"/>
</dbReference>
<dbReference type="NCBIfam" id="TIGR00431">
    <property type="entry name" value="TruB"/>
    <property type="match status" value="1"/>
</dbReference>
<accession>C1DV95</accession>
<comment type="function">
    <text evidence="5">Responsible for synthesis of pseudouridine from uracil-55 in the psi GC loop of transfer RNAs.</text>
</comment>
<dbReference type="InterPro" id="IPR020103">
    <property type="entry name" value="PsdUridine_synth_cat_dom_sf"/>
</dbReference>
<dbReference type="GO" id="GO:0003723">
    <property type="term" value="F:RNA binding"/>
    <property type="evidence" value="ECO:0007669"/>
    <property type="project" value="InterPro"/>
</dbReference>
<dbReference type="SUPFAM" id="SSF55120">
    <property type="entry name" value="Pseudouridine synthase"/>
    <property type="match status" value="1"/>
</dbReference>
<feature type="active site" description="Nucleophile" evidence="5">
    <location>
        <position position="37"/>
    </location>
</feature>
<reference evidence="9 10" key="1">
    <citation type="journal article" date="2009" name="J. Bacteriol.">
        <title>Complete and draft genome sequences of six members of the Aquificales.</title>
        <authorList>
            <person name="Reysenbach A.L."/>
            <person name="Hamamura N."/>
            <person name="Podar M."/>
            <person name="Griffiths E."/>
            <person name="Ferreira S."/>
            <person name="Hochstein R."/>
            <person name="Heidelberg J."/>
            <person name="Johnson J."/>
            <person name="Mead D."/>
            <person name="Pohorille A."/>
            <person name="Sarmiento M."/>
            <person name="Schweighofer K."/>
            <person name="Seshadri R."/>
            <person name="Voytek M.A."/>
        </authorList>
    </citation>
    <scope>NUCLEOTIDE SEQUENCE [LARGE SCALE GENOMIC DNA]</scope>
    <source>
        <strain evidence="10">Az-Fu1 / DSM 15241 / OCM 825</strain>
    </source>
</reference>
<dbReference type="RefSeq" id="WP_012674441.1">
    <property type="nucleotide sequence ID" value="NC_012438.1"/>
</dbReference>
<dbReference type="GO" id="GO:0031119">
    <property type="term" value="P:tRNA pseudouridine synthesis"/>
    <property type="evidence" value="ECO:0007669"/>
    <property type="project" value="UniProtKB-UniRule"/>
</dbReference>
<keyword evidence="4 5" id="KW-0413">Isomerase</keyword>
<comment type="similarity">
    <text evidence="2 5">Belongs to the pseudouridine synthase TruB family. Type 1 subfamily.</text>
</comment>
<evidence type="ECO:0000259" key="7">
    <source>
        <dbReference type="Pfam" id="PF09157"/>
    </source>
</evidence>
<evidence type="ECO:0000256" key="2">
    <source>
        <dbReference type="ARBA" id="ARBA00005642"/>
    </source>
</evidence>
<dbReference type="InterPro" id="IPR014780">
    <property type="entry name" value="tRNA_psdUridine_synth_TruB"/>
</dbReference>
<dbReference type="CDD" id="cd02573">
    <property type="entry name" value="PseudoU_synth_EcTruB"/>
    <property type="match status" value="1"/>
</dbReference>
<dbReference type="PANTHER" id="PTHR13767:SF2">
    <property type="entry name" value="PSEUDOURIDYLATE SYNTHASE TRUB1"/>
    <property type="match status" value="1"/>
</dbReference>
<dbReference type="EMBL" id="CP001229">
    <property type="protein sequence ID" value="ACN99122.1"/>
    <property type="molecule type" value="Genomic_DNA"/>
</dbReference>
<dbReference type="HOGENOM" id="CLU_032087_0_0_0"/>
<dbReference type="HAMAP" id="MF_01080">
    <property type="entry name" value="TruB_bact"/>
    <property type="match status" value="1"/>
</dbReference>
<evidence type="ECO:0000256" key="4">
    <source>
        <dbReference type="ARBA" id="ARBA00023235"/>
    </source>
</evidence>
<dbReference type="AlphaFoldDB" id="C1DV95"/>
<feature type="domain" description="tRNA pseudouridylate synthase B C-terminal" evidence="8">
    <location>
        <begin position="170"/>
        <end position="211"/>
    </location>
</feature>
<dbReference type="OrthoDB" id="9802309at2"/>
<keyword evidence="10" id="KW-1185">Reference proteome</keyword>
<gene>
    <name evidence="5 9" type="primary">truB</name>
    <name evidence="9" type="ordered locus">SULAZ_1059</name>
</gene>
<dbReference type="InterPro" id="IPR015240">
    <property type="entry name" value="tRNA_sdUridine_synth_fam1_C"/>
</dbReference>
<dbReference type="Pfam" id="PF01509">
    <property type="entry name" value="TruB_N"/>
    <property type="match status" value="1"/>
</dbReference>
<evidence type="ECO:0000256" key="1">
    <source>
        <dbReference type="ARBA" id="ARBA00000385"/>
    </source>
</evidence>
<evidence type="ECO:0000313" key="9">
    <source>
        <dbReference type="EMBL" id="ACN99122.1"/>
    </source>
</evidence>
<evidence type="ECO:0000256" key="5">
    <source>
        <dbReference type="HAMAP-Rule" id="MF_01080"/>
    </source>
</evidence>
<proteinExistence type="inferred from homology"/>
<dbReference type="EC" id="5.4.99.25" evidence="5"/>
<dbReference type="PANTHER" id="PTHR13767">
    <property type="entry name" value="TRNA-PSEUDOURIDINE SYNTHASE"/>
    <property type="match status" value="1"/>
</dbReference>
<keyword evidence="3 5" id="KW-0819">tRNA processing</keyword>
<dbReference type="GO" id="GO:1990481">
    <property type="term" value="P:mRNA pseudouridine synthesis"/>
    <property type="evidence" value="ECO:0007669"/>
    <property type="project" value="TreeGrafter"/>
</dbReference>
<comment type="catalytic activity">
    <reaction evidence="1 5">
        <text>uridine(55) in tRNA = pseudouridine(55) in tRNA</text>
        <dbReference type="Rhea" id="RHEA:42532"/>
        <dbReference type="Rhea" id="RHEA-COMP:10101"/>
        <dbReference type="Rhea" id="RHEA-COMP:10102"/>
        <dbReference type="ChEBI" id="CHEBI:65314"/>
        <dbReference type="ChEBI" id="CHEBI:65315"/>
        <dbReference type="EC" id="5.4.99.25"/>
    </reaction>
</comment>
<evidence type="ECO:0000256" key="3">
    <source>
        <dbReference type="ARBA" id="ARBA00022694"/>
    </source>
</evidence>
<name>C1DV95_SULAA</name>
<dbReference type="Pfam" id="PF16198">
    <property type="entry name" value="TruB_C_2"/>
    <property type="match status" value="1"/>
</dbReference>
<evidence type="ECO:0000259" key="6">
    <source>
        <dbReference type="Pfam" id="PF01509"/>
    </source>
</evidence>
<protein>
    <recommendedName>
        <fullName evidence="5">tRNA pseudouridine synthase B</fullName>
        <ecNumber evidence="5">5.4.99.25</ecNumber>
    </recommendedName>
    <alternativeName>
        <fullName evidence="5">tRNA pseudouridine(55) synthase</fullName>
        <shortName evidence="5">Psi55 synthase</shortName>
    </alternativeName>
    <alternativeName>
        <fullName evidence="5">tRNA pseudouridylate synthase</fullName>
    </alternativeName>
    <alternativeName>
        <fullName evidence="5">tRNA-uridine isomerase</fullName>
    </alternativeName>
</protein>
<feature type="domain" description="tRNA pseudouridine synthase II TruB subfamily 1 C-terminal" evidence="7">
    <location>
        <begin position="228"/>
        <end position="280"/>
    </location>
</feature>
<dbReference type="Proteomes" id="UP000001369">
    <property type="component" value="Chromosome"/>
</dbReference>
<dbReference type="InterPro" id="IPR002501">
    <property type="entry name" value="PsdUridine_synth_N"/>
</dbReference>
<evidence type="ECO:0000313" key="10">
    <source>
        <dbReference type="Proteomes" id="UP000001369"/>
    </source>
</evidence>
<dbReference type="KEGG" id="saf:SULAZ_1059"/>
<dbReference type="STRING" id="204536.SULAZ_1059"/>
<organism evidence="9 10">
    <name type="scientific">Sulfurihydrogenibium azorense (strain DSM 15241 / OCM 825 / Az-Fu1)</name>
    <dbReference type="NCBI Taxonomy" id="204536"/>
    <lineage>
        <taxon>Bacteria</taxon>
        <taxon>Pseudomonadati</taxon>
        <taxon>Aquificota</taxon>
        <taxon>Aquificia</taxon>
        <taxon>Aquificales</taxon>
        <taxon>Hydrogenothermaceae</taxon>
        <taxon>Sulfurihydrogenibium</taxon>
    </lineage>
</organism>
<dbReference type="Gene3D" id="3.30.2350.10">
    <property type="entry name" value="Pseudouridine synthase"/>
    <property type="match status" value="1"/>
</dbReference>
<dbReference type="GO" id="GO:0160148">
    <property type="term" value="F:tRNA pseudouridine(55) synthase activity"/>
    <property type="evidence" value="ECO:0007669"/>
    <property type="project" value="UniProtKB-EC"/>
</dbReference>
<feature type="domain" description="Pseudouridine synthase II N-terminal" evidence="6">
    <location>
        <begin position="27"/>
        <end position="169"/>
    </location>
</feature>
<evidence type="ECO:0000259" key="8">
    <source>
        <dbReference type="Pfam" id="PF16198"/>
    </source>
</evidence>
<sequence length="282" mass="31774">MDGILLVNKPKYITSNDLVVKVKKHLNEKVGHTGILDYAASGLMVLTVGKATRFTQFFQGLDKQYIAEGKLGEITDTYDSQGKVIQSNPVNINQDQLIQVINSFIGEYDQLPPPYSAKKIQGRRAYQLAKKGINPDLKPVRVKIYNIEILEINLPYFKIKVDCSSGTYIRSLIKDIGDKLSTGAYMSDLIRTKIGEFKLEDALELQDILDKKEVKLIPIKEALYFFQELELPSTLERAFKYGQKVKLDSELKGLFKVVNQEGQLLGLGKMEDGILKPEIVLS</sequence>